<evidence type="ECO:0000256" key="4">
    <source>
        <dbReference type="ARBA" id="ARBA00022692"/>
    </source>
</evidence>
<organism evidence="9">
    <name type="scientific">Palpitomonas bilix</name>
    <dbReference type="NCBI Taxonomy" id="652834"/>
    <lineage>
        <taxon>Eukaryota</taxon>
        <taxon>Eukaryota incertae sedis</taxon>
    </lineage>
</organism>
<evidence type="ECO:0000313" key="9">
    <source>
        <dbReference type="EMBL" id="CAE0265071.1"/>
    </source>
</evidence>
<evidence type="ECO:0000256" key="2">
    <source>
        <dbReference type="ARBA" id="ARBA00006595"/>
    </source>
</evidence>
<feature type="region of interest" description="Disordered" evidence="7">
    <location>
        <begin position="244"/>
        <end position="276"/>
    </location>
</feature>
<keyword evidence="5 8" id="KW-1133">Transmembrane helix</keyword>
<feature type="compositionally biased region" description="Basic and acidic residues" evidence="7">
    <location>
        <begin position="248"/>
        <end position="261"/>
    </location>
</feature>
<keyword evidence="4 8" id="KW-0812">Transmembrane</keyword>
<dbReference type="CDD" id="cd06174">
    <property type="entry name" value="MFS"/>
    <property type="match status" value="1"/>
</dbReference>
<feature type="transmembrane region" description="Helical" evidence="8">
    <location>
        <begin position="126"/>
        <end position="145"/>
    </location>
</feature>
<gene>
    <name evidence="9" type="ORF">PBIL07802_LOCUS27407</name>
</gene>
<comment type="similarity">
    <text evidence="2">Belongs to the SLC43A transporter (TC 2.A.1.44) family.</text>
</comment>
<evidence type="ECO:0000256" key="3">
    <source>
        <dbReference type="ARBA" id="ARBA00022448"/>
    </source>
</evidence>
<dbReference type="InterPro" id="IPR052599">
    <property type="entry name" value="SLC43A_AATransporter"/>
</dbReference>
<feature type="transmembrane region" description="Helical" evidence="8">
    <location>
        <begin position="294"/>
        <end position="312"/>
    </location>
</feature>
<comment type="subcellular location">
    <subcellularLocation>
        <location evidence="1">Membrane</location>
        <topology evidence="1">Multi-pass membrane protein</topology>
    </subcellularLocation>
</comment>
<accession>A0A7S3GFW9</accession>
<dbReference type="PANTHER" id="PTHR20772:SF2">
    <property type="entry name" value="PROTEIN FMP42"/>
    <property type="match status" value="1"/>
</dbReference>
<keyword evidence="3" id="KW-0813">Transport</keyword>
<protein>
    <submittedName>
        <fullName evidence="9">Uncharacterized protein</fullName>
    </submittedName>
</protein>
<feature type="transmembrane region" description="Helical" evidence="8">
    <location>
        <begin position="336"/>
        <end position="356"/>
    </location>
</feature>
<evidence type="ECO:0000256" key="5">
    <source>
        <dbReference type="ARBA" id="ARBA00022989"/>
    </source>
</evidence>
<evidence type="ECO:0000256" key="1">
    <source>
        <dbReference type="ARBA" id="ARBA00004141"/>
    </source>
</evidence>
<feature type="transmembrane region" description="Helical" evidence="8">
    <location>
        <begin position="425"/>
        <end position="449"/>
    </location>
</feature>
<feature type="transmembrane region" description="Helical" evidence="8">
    <location>
        <begin position="216"/>
        <end position="235"/>
    </location>
</feature>
<name>A0A7S3GFW9_9EUKA</name>
<dbReference type="PANTHER" id="PTHR20772">
    <property type="entry name" value="PROTEIN FMP42"/>
    <property type="match status" value="1"/>
</dbReference>
<dbReference type="GO" id="GO:0016020">
    <property type="term" value="C:membrane"/>
    <property type="evidence" value="ECO:0007669"/>
    <property type="project" value="UniProtKB-SubCell"/>
</dbReference>
<sequence>MLFYTNLFNPCQLCPPSSLSPFFHLVTWCLGGYFLPSFSLASTSLVGFPAFSAAAMDEGVYENVCPNGSEAKASAFHEANILNITVKAKCEEQQLKFNLMLILFTSFANVTPVISSICSLIIKPKYLAMIGGCIMTTGYLLFAFSTPYFEAYEVGSAIIGFGYSVCFLPLFSVAFREPGWTHIVYPLIVGSFDFSAFTMFIFYSLHFTVGVTVSQYFFFMAGGALLSTFCILWILKEPKQQKQQSVNEKTETTKLLPHEEGQAQTPQEPEKKTKGEQVKDNLKMLGNSLKQGKFWVITAWTSMYMTSKYFYIDTLNQQLFWLQNESKTESAEEFDISLALGVFSIVLPAAALLSPFTSLITKKGGAKSVVMIMVVLSSIIAVTGNVAIMELQYVTMSLVVYNRLLFFGIAPVVMTQVYPQEIAIAVYGISLTCAALVNYTGYLWSYIALSVAHSFFAVNMALNCCAAVSGMSLFVFLFLSGKRKET</sequence>
<proteinExistence type="inferred from homology"/>
<feature type="transmembrane region" description="Helical" evidence="8">
    <location>
        <begin position="455"/>
        <end position="479"/>
    </location>
</feature>
<reference evidence="9" key="1">
    <citation type="submission" date="2021-01" db="EMBL/GenBank/DDBJ databases">
        <authorList>
            <person name="Corre E."/>
            <person name="Pelletier E."/>
            <person name="Niang G."/>
            <person name="Scheremetjew M."/>
            <person name="Finn R."/>
            <person name="Kale V."/>
            <person name="Holt S."/>
            <person name="Cochrane G."/>
            <person name="Meng A."/>
            <person name="Brown T."/>
            <person name="Cohen L."/>
        </authorList>
    </citation>
    <scope>NUCLEOTIDE SEQUENCE</scope>
    <source>
        <strain evidence="9">NIES-2562</strain>
    </source>
</reference>
<evidence type="ECO:0000256" key="7">
    <source>
        <dbReference type="SAM" id="MobiDB-lite"/>
    </source>
</evidence>
<feature type="transmembrane region" description="Helical" evidence="8">
    <location>
        <begin position="97"/>
        <end position="114"/>
    </location>
</feature>
<dbReference type="Gene3D" id="1.20.1250.20">
    <property type="entry name" value="MFS general substrate transporter like domains"/>
    <property type="match status" value="1"/>
</dbReference>
<keyword evidence="6 8" id="KW-0472">Membrane</keyword>
<dbReference type="InterPro" id="IPR036259">
    <property type="entry name" value="MFS_trans_sf"/>
</dbReference>
<dbReference type="EMBL" id="HBIB01041860">
    <property type="protein sequence ID" value="CAE0265071.1"/>
    <property type="molecule type" value="Transcribed_RNA"/>
</dbReference>
<feature type="transmembrane region" description="Helical" evidence="8">
    <location>
        <begin position="400"/>
        <end position="418"/>
    </location>
</feature>
<dbReference type="SUPFAM" id="SSF103473">
    <property type="entry name" value="MFS general substrate transporter"/>
    <property type="match status" value="1"/>
</dbReference>
<feature type="transmembrane region" description="Helical" evidence="8">
    <location>
        <begin position="183"/>
        <end position="204"/>
    </location>
</feature>
<dbReference type="AlphaFoldDB" id="A0A7S3GFW9"/>
<feature type="transmembrane region" description="Helical" evidence="8">
    <location>
        <begin position="368"/>
        <end position="388"/>
    </location>
</feature>
<feature type="transmembrane region" description="Helical" evidence="8">
    <location>
        <begin position="151"/>
        <end position="171"/>
    </location>
</feature>
<evidence type="ECO:0000256" key="6">
    <source>
        <dbReference type="ARBA" id="ARBA00023136"/>
    </source>
</evidence>
<evidence type="ECO:0000256" key="8">
    <source>
        <dbReference type="SAM" id="Phobius"/>
    </source>
</evidence>